<dbReference type="Proteomes" id="UP001058974">
    <property type="component" value="Chromosome 1"/>
</dbReference>
<dbReference type="AlphaFoldDB" id="A0A9D5BJF4"/>
<dbReference type="PANTHER" id="PTHR43161">
    <property type="entry name" value="SORBITOL DEHYDROGENASE"/>
    <property type="match status" value="1"/>
</dbReference>
<keyword evidence="3" id="KW-0479">Metal-binding</keyword>
<dbReference type="Gramene" id="Psat01G0305500-T2">
    <property type="protein sequence ID" value="KAI5444636.1"/>
    <property type="gene ID" value="KIW84_013055"/>
</dbReference>
<dbReference type="EMBL" id="JAMSHJ010000001">
    <property type="protein sequence ID" value="KAI5444636.1"/>
    <property type="molecule type" value="Genomic_DNA"/>
</dbReference>
<evidence type="ECO:0000256" key="1">
    <source>
        <dbReference type="ARBA" id="ARBA00001947"/>
    </source>
</evidence>
<proteinExistence type="inferred from homology"/>
<evidence type="ECO:0000256" key="2">
    <source>
        <dbReference type="ARBA" id="ARBA00008072"/>
    </source>
</evidence>
<gene>
    <name evidence="6" type="ORF">KIW84_013055</name>
</gene>
<reference evidence="6 7" key="1">
    <citation type="journal article" date="2022" name="Nat. Genet.">
        <title>Improved pea reference genome and pan-genome highlight genomic features and evolutionary characteristics.</title>
        <authorList>
            <person name="Yang T."/>
            <person name="Liu R."/>
            <person name="Luo Y."/>
            <person name="Hu S."/>
            <person name="Wang D."/>
            <person name="Wang C."/>
            <person name="Pandey M.K."/>
            <person name="Ge S."/>
            <person name="Xu Q."/>
            <person name="Li N."/>
            <person name="Li G."/>
            <person name="Huang Y."/>
            <person name="Saxena R.K."/>
            <person name="Ji Y."/>
            <person name="Li M."/>
            <person name="Yan X."/>
            <person name="He Y."/>
            <person name="Liu Y."/>
            <person name="Wang X."/>
            <person name="Xiang C."/>
            <person name="Varshney R.K."/>
            <person name="Ding H."/>
            <person name="Gao S."/>
            <person name="Zong X."/>
        </authorList>
    </citation>
    <scope>NUCLEOTIDE SEQUENCE [LARGE SCALE GENOMIC DNA]</scope>
    <source>
        <strain evidence="6 7">cv. Zhongwan 6</strain>
    </source>
</reference>
<comment type="caution">
    <text evidence="6">The sequence shown here is derived from an EMBL/GenBank/DDBJ whole genome shotgun (WGS) entry which is preliminary data.</text>
</comment>
<accession>A0A9D5BJF4</accession>
<keyword evidence="5" id="KW-0560">Oxidoreductase</keyword>
<evidence type="ECO:0000256" key="3">
    <source>
        <dbReference type="ARBA" id="ARBA00022723"/>
    </source>
</evidence>
<evidence type="ECO:0000313" key="7">
    <source>
        <dbReference type="Proteomes" id="UP001058974"/>
    </source>
</evidence>
<evidence type="ECO:0000313" key="6">
    <source>
        <dbReference type="EMBL" id="KAI5444636.1"/>
    </source>
</evidence>
<keyword evidence="4" id="KW-0862">Zinc</keyword>
<evidence type="ECO:0000256" key="4">
    <source>
        <dbReference type="ARBA" id="ARBA00022833"/>
    </source>
</evidence>
<comment type="cofactor">
    <cofactor evidence="1">
        <name>Zn(2+)</name>
        <dbReference type="ChEBI" id="CHEBI:29105"/>
    </cofactor>
</comment>
<dbReference type="SUPFAM" id="SSF50129">
    <property type="entry name" value="GroES-like"/>
    <property type="match status" value="1"/>
</dbReference>
<sequence length="100" mass="11262">MGKGGMSIDDHVEQQNMAAWLVGINSLKIQPFNLPTLGPHDVRIRMKAVGICGSDVHYLKTDRNRVQNVGFDYGPKPRVWKVYKRKKTKGKGNDDVVKNV</sequence>
<dbReference type="Gramene" id="Psat1g115680.1">
    <property type="protein sequence ID" value="Psat1g115680.1.cds"/>
    <property type="gene ID" value="Psat1g115680"/>
</dbReference>
<dbReference type="InterPro" id="IPR011032">
    <property type="entry name" value="GroES-like_sf"/>
</dbReference>
<dbReference type="PANTHER" id="PTHR43161:SF9">
    <property type="entry name" value="SORBITOL DEHYDROGENASE"/>
    <property type="match status" value="1"/>
</dbReference>
<dbReference type="GO" id="GO:0016491">
    <property type="term" value="F:oxidoreductase activity"/>
    <property type="evidence" value="ECO:0007669"/>
    <property type="project" value="UniProtKB-KW"/>
</dbReference>
<evidence type="ECO:0000256" key="5">
    <source>
        <dbReference type="ARBA" id="ARBA00023002"/>
    </source>
</evidence>
<organism evidence="6 7">
    <name type="scientific">Pisum sativum</name>
    <name type="common">Garden pea</name>
    <name type="synonym">Lathyrus oleraceus</name>
    <dbReference type="NCBI Taxonomy" id="3888"/>
    <lineage>
        <taxon>Eukaryota</taxon>
        <taxon>Viridiplantae</taxon>
        <taxon>Streptophyta</taxon>
        <taxon>Embryophyta</taxon>
        <taxon>Tracheophyta</taxon>
        <taxon>Spermatophyta</taxon>
        <taxon>Magnoliopsida</taxon>
        <taxon>eudicotyledons</taxon>
        <taxon>Gunneridae</taxon>
        <taxon>Pentapetalae</taxon>
        <taxon>rosids</taxon>
        <taxon>fabids</taxon>
        <taxon>Fabales</taxon>
        <taxon>Fabaceae</taxon>
        <taxon>Papilionoideae</taxon>
        <taxon>50 kb inversion clade</taxon>
        <taxon>NPAAA clade</taxon>
        <taxon>Hologalegina</taxon>
        <taxon>IRL clade</taxon>
        <taxon>Fabeae</taxon>
        <taxon>Lathyrus</taxon>
    </lineage>
</organism>
<comment type="similarity">
    <text evidence="2">Belongs to the zinc-containing alcohol dehydrogenase family.</text>
</comment>
<dbReference type="Gene3D" id="3.90.180.10">
    <property type="entry name" value="Medium-chain alcohol dehydrogenases, catalytic domain"/>
    <property type="match status" value="1"/>
</dbReference>
<keyword evidence="7" id="KW-1185">Reference proteome</keyword>
<name>A0A9D5BJF4_PEA</name>
<protein>
    <submittedName>
        <fullName evidence="6">Uncharacterized protein</fullName>
    </submittedName>
</protein>
<dbReference type="GO" id="GO:0046872">
    <property type="term" value="F:metal ion binding"/>
    <property type="evidence" value="ECO:0007669"/>
    <property type="project" value="UniProtKB-KW"/>
</dbReference>